<feature type="compositionally biased region" description="Basic residues" evidence="1">
    <location>
        <begin position="25"/>
        <end position="34"/>
    </location>
</feature>
<dbReference type="Proteomes" id="UP001491310">
    <property type="component" value="Unassembled WGS sequence"/>
</dbReference>
<evidence type="ECO:0000256" key="1">
    <source>
        <dbReference type="SAM" id="MobiDB-lite"/>
    </source>
</evidence>
<evidence type="ECO:0008006" key="4">
    <source>
        <dbReference type="Google" id="ProtNLM"/>
    </source>
</evidence>
<dbReference type="InterPro" id="IPR052927">
    <property type="entry name" value="DCC_oxidoreductase"/>
</dbReference>
<dbReference type="EMBL" id="JALJOT010000005">
    <property type="protein sequence ID" value="KAK9915432.1"/>
    <property type="molecule type" value="Genomic_DNA"/>
</dbReference>
<evidence type="ECO:0000313" key="3">
    <source>
        <dbReference type="Proteomes" id="UP001491310"/>
    </source>
</evidence>
<sequence length="189" mass="21108">MQAINSFSRPTESLQLRPGSCHSRFASKRPRTTARKTLSCTNRTAASSSASTPFLTDKRPIILFDGVCNLCHGGVDFALKNDSKANLRFAALQSDTGKRLLQRCGRRPDDISSIVLVEPNACYIKSEAILRIAKKLSAPYPALAKVLLPLPDFFRDLVYDRIANSRYDIFGKKDMCQLTNEDYADRFVV</sequence>
<accession>A0ABR2YUV7</accession>
<gene>
    <name evidence="2" type="ORF">WJX75_009093</name>
</gene>
<name>A0ABR2YUV7_9CHLO</name>
<organism evidence="2 3">
    <name type="scientific">Coccomyxa subellipsoidea</name>
    <dbReference type="NCBI Taxonomy" id="248742"/>
    <lineage>
        <taxon>Eukaryota</taxon>
        <taxon>Viridiplantae</taxon>
        <taxon>Chlorophyta</taxon>
        <taxon>core chlorophytes</taxon>
        <taxon>Trebouxiophyceae</taxon>
        <taxon>Trebouxiophyceae incertae sedis</taxon>
        <taxon>Coccomyxaceae</taxon>
        <taxon>Coccomyxa</taxon>
    </lineage>
</organism>
<dbReference type="Pfam" id="PF04134">
    <property type="entry name" value="DCC1-like"/>
    <property type="match status" value="1"/>
</dbReference>
<reference evidence="2 3" key="1">
    <citation type="journal article" date="2024" name="Nat. Commun.">
        <title>Phylogenomics reveals the evolutionary origins of lichenization in chlorophyte algae.</title>
        <authorList>
            <person name="Puginier C."/>
            <person name="Libourel C."/>
            <person name="Otte J."/>
            <person name="Skaloud P."/>
            <person name="Haon M."/>
            <person name="Grisel S."/>
            <person name="Petersen M."/>
            <person name="Berrin J.G."/>
            <person name="Delaux P.M."/>
            <person name="Dal Grande F."/>
            <person name="Keller J."/>
        </authorList>
    </citation>
    <scope>NUCLEOTIDE SEQUENCE [LARGE SCALE GENOMIC DNA]</scope>
    <source>
        <strain evidence="2 3">SAG 216-7</strain>
    </source>
</reference>
<keyword evidence="3" id="KW-1185">Reference proteome</keyword>
<evidence type="ECO:0000313" key="2">
    <source>
        <dbReference type="EMBL" id="KAK9915432.1"/>
    </source>
</evidence>
<proteinExistence type="predicted"/>
<feature type="compositionally biased region" description="Polar residues" evidence="1">
    <location>
        <begin position="1"/>
        <end position="14"/>
    </location>
</feature>
<dbReference type="PANTHER" id="PTHR33639:SF2">
    <property type="entry name" value="DUF393 DOMAIN-CONTAINING PROTEIN"/>
    <property type="match status" value="1"/>
</dbReference>
<feature type="region of interest" description="Disordered" evidence="1">
    <location>
        <begin position="1"/>
        <end position="40"/>
    </location>
</feature>
<comment type="caution">
    <text evidence="2">The sequence shown here is derived from an EMBL/GenBank/DDBJ whole genome shotgun (WGS) entry which is preliminary data.</text>
</comment>
<protein>
    <recommendedName>
        <fullName evidence="4">DUF393-domain-containing protein</fullName>
    </recommendedName>
</protein>
<dbReference type="InterPro" id="IPR007263">
    <property type="entry name" value="DCC1-like"/>
</dbReference>
<dbReference type="PANTHER" id="PTHR33639">
    <property type="entry name" value="THIOL-DISULFIDE OXIDOREDUCTASE DCC"/>
    <property type="match status" value="1"/>
</dbReference>